<comment type="function">
    <text evidence="1">Is involved in generating a small heat-stable compound (Nod), an acylated oligomer of N-acetylglucosamine, that stimulates mitosis in various plant protoplasts.</text>
</comment>
<dbReference type="Pfam" id="PF01522">
    <property type="entry name" value="Polysacc_deac_1"/>
    <property type="match status" value="1"/>
</dbReference>
<dbReference type="CDD" id="cd10918">
    <property type="entry name" value="CE4_NodB_like_5s_6s"/>
    <property type="match status" value="1"/>
</dbReference>
<keyword evidence="8" id="KW-0808">Transferase</keyword>
<dbReference type="Gene3D" id="3.90.550.10">
    <property type="entry name" value="Spore Coat Polysaccharide Biosynthesis Protein SpsA, Chain A"/>
    <property type="match status" value="1"/>
</dbReference>
<dbReference type="PANTHER" id="PTHR34216:SF3">
    <property type="entry name" value="POLY-BETA-1,6-N-ACETYL-D-GLUCOSAMINE N-DEACETYLASE"/>
    <property type="match status" value="1"/>
</dbReference>
<dbReference type="EMBL" id="SIPC01000001">
    <property type="protein sequence ID" value="TAX73222.1"/>
    <property type="molecule type" value="Genomic_DNA"/>
</dbReference>
<dbReference type="SUPFAM" id="SSF53335">
    <property type="entry name" value="S-adenosyl-L-methionine-dependent methyltransferases"/>
    <property type="match status" value="1"/>
</dbReference>
<protein>
    <recommendedName>
        <fullName evidence="4">Chitooligosaccharide deacetylase</fullName>
    </recommendedName>
    <alternativeName>
        <fullName evidence="6">Nodulation protein B</fullName>
    </alternativeName>
</protein>
<proteinExistence type="inferred from homology"/>
<dbReference type="SUPFAM" id="SSF53448">
    <property type="entry name" value="Nucleotide-diphospho-sugar transferases"/>
    <property type="match status" value="1"/>
</dbReference>
<dbReference type="Pfam" id="PF00535">
    <property type="entry name" value="Glycos_transf_2"/>
    <property type="match status" value="1"/>
</dbReference>
<dbReference type="Proteomes" id="UP000293652">
    <property type="component" value="Unassembled WGS sequence"/>
</dbReference>
<evidence type="ECO:0000256" key="6">
    <source>
        <dbReference type="ARBA" id="ARBA00032976"/>
    </source>
</evidence>
<evidence type="ECO:0000256" key="2">
    <source>
        <dbReference type="ARBA" id="ARBA00004613"/>
    </source>
</evidence>
<dbReference type="GO" id="GO:0008757">
    <property type="term" value="F:S-adenosylmethionine-dependent methyltransferase activity"/>
    <property type="evidence" value="ECO:0007669"/>
    <property type="project" value="InterPro"/>
</dbReference>
<name>A0A4Q8Y1E8_RHILE</name>
<dbReference type="InterPro" id="IPR051398">
    <property type="entry name" value="Polysacch_Deacetylase"/>
</dbReference>
<evidence type="ECO:0000313" key="8">
    <source>
        <dbReference type="EMBL" id="TAX73222.1"/>
    </source>
</evidence>
<dbReference type="AlphaFoldDB" id="A0A4Q8Y1E8"/>
<dbReference type="CDD" id="cd02440">
    <property type="entry name" value="AdoMet_MTases"/>
    <property type="match status" value="1"/>
</dbReference>
<dbReference type="Gene3D" id="3.40.50.150">
    <property type="entry name" value="Vaccinia Virus protein VP39"/>
    <property type="match status" value="1"/>
</dbReference>
<organism evidence="8 9">
    <name type="scientific">Rhizobium leguminosarum</name>
    <dbReference type="NCBI Taxonomy" id="384"/>
    <lineage>
        <taxon>Bacteria</taxon>
        <taxon>Pseudomonadati</taxon>
        <taxon>Pseudomonadota</taxon>
        <taxon>Alphaproteobacteria</taxon>
        <taxon>Hyphomicrobiales</taxon>
        <taxon>Rhizobiaceae</taxon>
        <taxon>Rhizobium/Agrobacterium group</taxon>
        <taxon>Rhizobium</taxon>
    </lineage>
</organism>
<accession>A0A4Q8Y1E8</accession>
<comment type="caution">
    <text evidence="8">The sequence shown here is derived from an EMBL/GenBank/DDBJ whole genome shotgun (WGS) entry which is preliminary data.</text>
</comment>
<comment type="subcellular location">
    <subcellularLocation>
        <location evidence="2">Secreted</location>
    </subcellularLocation>
</comment>
<sequence>MPMVSIITPAHGAETTISSTLESLIAQSHADWECFIIDDGSTDQTAEIADRFAAQDTRFRVLRQEQSGVSAARNAGLAQAKGDWVVFLDSDDALAPFHLETMLNHTQTLPQADILHCGWRRLKNGAPWWQSHPAVKMDNPFAEAARYCPFAIHAALLRRSRLAELGGFDPEMTMCEDWDLWQRLARAGAEFAPVEGLMADVSVEAGSLSSNRLKHLDFGLKVIRRGHHSDPRIAYPVPALAQGITKAALGMACWYLAIWLVGASIGQGDNPVELLDRVAEPIPPDADAYALSAIMIDGIVVGAFPDEPIWPGLWSNIQGKLPDLEAWLNRHGPQEAFGSLLVRSLERKVADQLPTNVPTTIGRTRIQPIDLDRPIIDLILPGIERLRCCIWRGSTLLGQLEFVVFGAIEADAIRNRLRREFGPEFDDLEHPTAALLAEDGFVNLPDQDDGRAASASMAAPSSSGVAQQLLKLMAKISYWAETKAVTGWWGKQKPTPTRVDSISGMAHAGRAEFDRIVEEESQRAVAASTQMLKEMPSKKTGPVGDEVPRYDTEAYWEELFSQVDPWDYRNNYETVKYLQTLSLLDDRRFSNGLELACAEGTFTRMLASRVDNLLATDISASAVARAASLQGHDSAVAYRQLDLLSDELEGPYDLIVCSEVLYYFENREKLRQIVDKIAGSLRTGGWFVTAHANLLIDMPDETGFGWPHEFGAVGIGEMFDQHPDLTLSVEAKSPLYRIQRFEKVEHGGFLEPTRVEINTAQPLPLQVASQVRWRGGQVVEAAADWNDVPILMYHQVSDDGAEQLARYRQSPEAFETQLAFLRDAGWRGMTLDRLLACFDEGAKPPEKTLVLTFDDATRDFMTHALPLLHRYGFPSSLFVPTDRVGGSAIWDSAYGSPAPLLTWEELAAVANSDVTLGAHGVRHVRLSALAPESLLRELAGSKAMLEKCLGREVLAVAYPYGDFDPAIRDIAEQCGYRIGLSCVGGTVRADADKLALKRQEVFRGITQSEFANLLFG</sequence>
<dbReference type="RefSeq" id="WP_130750138.1">
    <property type="nucleotide sequence ID" value="NZ_SIPC01000001.1"/>
</dbReference>
<dbReference type="Pfam" id="PF05401">
    <property type="entry name" value="NodS"/>
    <property type="match status" value="1"/>
</dbReference>
<evidence type="ECO:0000259" key="7">
    <source>
        <dbReference type="PROSITE" id="PS51677"/>
    </source>
</evidence>
<dbReference type="GO" id="GO:0009312">
    <property type="term" value="P:oligosaccharide biosynthetic process"/>
    <property type="evidence" value="ECO:0007669"/>
    <property type="project" value="InterPro"/>
</dbReference>
<dbReference type="InterPro" id="IPR011330">
    <property type="entry name" value="Glyco_hydro/deAcase_b/a-brl"/>
</dbReference>
<dbReference type="PROSITE" id="PS51677">
    <property type="entry name" value="NODB"/>
    <property type="match status" value="1"/>
</dbReference>
<keyword evidence="5" id="KW-0732">Signal</keyword>
<dbReference type="InterPro" id="IPR008715">
    <property type="entry name" value="SAM-MeTfrase_NodS-like"/>
</dbReference>
<dbReference type="CDD" id="cd00761">
    <property type="entry name" value="Glyco_tranf_GTA_type"/>
    <property type="match status" value="1"/>
</dbReference>
<evidence type="ECO:0000256" key="4">
    <source>
        <dbReference type="ARBA" id="ARBA00020071"/>
    </source>
</evidence>
<comment type="similarity">
    <text evidence="3">Belongs to the polysaccharide deacetylase family.</text>
</comment>
<evidence type="ECO:0000256" key="1">
    <source>
        <dbReference type="ARBA" id="ARBA00003236"/>
    </source>
</evidence>
<dbReference type="PANTHER" id="PTHR34216">
    <property type="match status" value="1"/>
</dbReference>
<dbReference type="InterPro" id="IPR029044">
    <property type="entry name" value="Nucleotide-diphossugar_trans"/>
</dbReference>
<dbReference type="InterPro" id="IPR002509">
    <property type="entry name" value="NODB_dom"/>
</dbReference>
<dbReference type="Gene3D" id="3.20.20.370">
    <property type="entry name" value="Glycoside hydrolase/deacetylase"/>
    <property type="match status" value="1"/>
</dbReference>
<dbReference type="GO" id="GO:0016810">
    <property type="term" value="F:hydrolase activity, acting on carbon-nitrogen (but not peptide) bonds"/>
    <property type="evidence" value="ECO:0007669"/>
    <property type="project" value="InterPro"/>
</dbReference>
<dbReference type="InterPro" id="IPR029063">
    <property type="entry name" value="SAM-dependent_MTases_sf"/>
</dbReference>
<evidence type="ECO:0000256" key="5">
    <source>
        <dbReference type="ARBA" id="ARBA00022729"/>
    </source>
</evidence>
<gene>
    <name evidence="8" type="ORF">ELI03_16390</name>
</gene>
<evidence type="ECO:0000256" key="3">
    <source>
        <dbReference type="ARBA" id="ARBA00010973"/>
    </source>
</evidence>
<dbReference type="InterPro" id="IPR001173">
    <property type="entry name" value="Glyco_trans_2-like"/>
</dbReference>
<dbReference type="GO" id="GO:0005576">
    <property type="term" value="C:extracellular region"/>
    <property type="evidence" value="ECO:0007669"/>
    <property type="project" value="UniProtKB-SubCell"/>
</dbReference>
<reference evidence="8 9" key="1">
    <citation type="submission" date="2019-02" db="EMBL/GenBank/DDBJ databases">
        <title>The genomic architecture of introgression among sibling species of bacteria.</title>
        <authorList>
            <person name="Cavassim M.I.A."/>
            <person name="Moeskjaer S."/>
            <person name="Moslemi C."/>
            <person name="Fields B."/>
            <person name="Bachmann A."/>
            <person name="Vilhjalmsson B."/>
            <person name="Schierup M.H."/>
            <person name="Young J.P.W."/>
            <person name="Andersen S.U."/>
        </authorList>
    </citation>
    <scope>NUCLEOTIDE SEQUENCE [LARGE SCALE GENOMIC DNA]</scope>
    <source>
        <strain evidence="8 9">SM145A</strain>
    </source>
</reference>
<dbReference type="SUPFAM" id="SSF88713">
    <property type="entry name" value="Glycoside hydrolase/deacetylase"/>
    <property type="match status" value="1"/>
</dbReference>
<feature type="domain" description="NodB homology" evidence="7">
    <location>
        <begin position="847"/>
        <end position="1016"/>
    </location>
</feature>
<evidence type="ECO:0000313" key="9">
    <source>
        <dbReference type="Proteomes" id="UP000293652"/>
    </source>
</evidence>